<dbReference type="RefSeq" id="WP_013299326.1">
    <property type="nucleotide sequence ID" value="NC_014414.1"/>
</dbReference>
<accession>E0TBH7</accession>
<organism evidence="2 3">
    <name type="scientific">Parvularcula bermudensis (strain ATCC BAA-594 / HTCC2503 / KCTC 12087)</name>
    <dbReference type="NCBI Taxonomy" id="314260"/>
    <lineage>
        <taxon>Bacteria</taxon>
        <taxon>Pseudomonadati</taxon>
        <taxon>Pseudomonadota</taxon>
        <taxon>Alphaproteobacteria</taxon>
        <taxon>Parvularculales</taxon>
        <taxon>Parvularculaceae</taxon>
        <taxon>Parvularcula</taxon>
    </lineage>
</organism>
<dbReference type="Proteomes" id="UP000001302">
    <property type="component" value="Chromosome"/>
</dbReference>
<dbReference type="Gene3D" id="3.10.290.10">
    <property type="entry name" value="RNA-binding S4 domain"/>
    <property type="match status" value="1"/>
</dbReference>
<reference evidence="3" key="1">
    <citation type="submission" date="2010-08" db="EMBL/GenBank/DDBJ databases">
        <title>Genome sequence of Parvularcula bermudensis HTCC2503.</title>
        <authorList>
            <person name="Kang D.-M."/>
            <person name="Oh H.-M."/>
            <person name="Cho J.-C."/>
        </authorList>
    </citation>
    <scope>NUCLEOTIDE SEQUENCE [LARGE SCALE GENOMIC DNA]</scope>
    <source>
        <strain evidence="3">ATCC BAA-594 / HTCC2503 / KCTC 12087</strain>
    </source>
</reference>
<keyword evidence="1" id="KW-0694">RNA-binding</keyword>
<dbReference type="CDD" id="cd00165">
    <property type="entry name" value="S4"/>
    <property type="match status" value="1"/>
</dbReference>
<protein>
    <submittedName>
        <fullName evidence="2">S4 domain protein</fullName>
    </submittedName>
</protein>
<sequence>MRLPDLTTPSLRLDRWLWHARIFKTRALAARIVSQKGARVTRAGKTQKTTKPSFAIRPGDTLAIVQAQRAIILEVVALGDRRGPAREAQTLYRISDDSPATQGNGRTFPC</sequence>
<dbReference type="STRING" id="314260.PB2503_01367"/>
<dbReference type="EMBL" id="CP002156">
    <property type="protein sequence ID" value="ADM08352.1"/>
    <property type="molecule type" value="Genomic_DNA"/>
</dbReference>
<evidence type="ECO:0000256" key="1">
    <source>
        <dbReference type="PROSITE-ProRule" id="PRU00182"/>
    </source>
</evidence>
<reference evidence="2 3" key="2">
    <citation type="journal article" date="2011" name="J. Bacteriol.">
        <title>Complete genome sequence of strain HTCC2503T of Parvularcula bermudensis, the type species of the order "Parvularculales" in the class Alphaproteobacteria.</title>
        <authorList>
            <person name="Oh H.M."/>
            <person name="Kang I."/>
            <person name="Vergin K.L."/>
            <person name="Kang D."/>
            <person name="Rhee K.H."/>
            <person name="Giovannoni S.J."/>
            <person name="Cho J.C."/>
        </authorList>
    </citation>
    <scope>NUCLEOTIDE SEQUENCE [LARGE SCALE GENOMIC DNA]</scope>
    <source>
        <strain evidence="3">ATCC BAA-594 / HTCC2503 / KCTC 12087</strain>
    </source>
</reference>
<dbReference type="KEGG" id="pbr:PB2503_01367"/>
<name>E0TBH7_PARBH</name>
<dbReference type="eggNOG" id="COG1188">
    <property type="taxonomic scope" value="Bacteria"/>
</dbReference>
<dbReference type="GO" id="GO:0003723">
    <property type="term" value="F:RNA binding"/>
    <property type="evidence" value="ECO:0007669"/>
    <property type="project" value="UniProtKB-KW"/>
</dbReference>
<evidence type="ECO:0000313" key="2">
    <source>
        <dbReference type="EMBL" id="ADM08352.1"/>
    </source>
</evidence>
<dbReference type="PROSITE" id="PS50889">
    <property type="entry name" value="S4"/>
    <property type="match status" value="1"/>
</dbReference>
<evidence type="ECO:0000313" key="3">
    <source>
        <dbReference type="Proteomes" id="UP000001302"/>
    </source>
</evidence>
<dbReference type="AlphaFoldDB" id="E0TBH7"/>
<dbReference type="HOGENOM" id="CLU_101003_3_1_5"/>
<dbReference type="InterPro" id="IPR036986">
    <property type="entry name" value="S4_RNA-bd_sf"/>
</dbReference>
<proteinExistence type="predicted"/>
<dbReference type="SUPFAM" id="SSF55174">
    <property type="entry name" value="Alpha-L RNA-binding motif"/>
    <property type="match status" value="1"/>
</dbReference>
<keyword evidence="3" id="KW-1185">Reference proteome</keyword>
<gene>
    <name evidence="2" type="ordered locus">PB2503_01367</name>
</gene>